<sequence>MSARAAHRWPWPAVIAHRCGGLLAPENSIEGLVRAQAIGCRGAEFDAMLAACGTPVLMHDDTLERTTTGRGRVAQTSWAALSQVALKTRDGSVSAEAIPSLAMALDACLRLGMTPNIEIKPSAGADHATGRAVADVAAALWQRPGVTPPLLSSFSPAALEAAALAAPALPRALLLEFVQDDSLVVAHALGCVAVVVEQSQLGPQLIAQAHDAGLGIAIYTENDAERGQQSLASGLDGLITDRPERFLR</sequence>
<keyword evidence="3" id="KW-1185">Reference proteome</keyword>
<dbReference type="PANTHER" id="PTHR46211">
    <property type="entry name" value="GLYCEROPHOSPHORYL DIESTER PHOSPHODIESTERASE"/>
    <property type="match status" value="1"/>
</dbReference>
<comment type="caution">
    <text evidence="2">The sequence shown here is derived from an EMBL/GenBank/DDBJ whole genome shotgun (WGS) entry which is preliminary data.</text>
</comment>
<accession>A0A557QT06</accession>
<dbReference type="InterPro" id="IPR017946">
    <property type="entry name" value="PLC-like_Pdiesterase_TIM-brl"/>
</dbReference>
<dbReference type="Gene3D" id="3.20.20.190">
    <property type="entry name" value="Phosphatidylinositol (PI) phosphodiesterase"/>
    <property type="match status" value="1"/>
</dbReference>
<feature type="domain" description="GP-PDE" evidence="1">
    <location>
        <begin position="12"/>
        <end position="248"/>
    </location>
</feature>
<dbReference type="Proteomes" id="UP000319502">
    <property type="component" value="Unassembled WGS sequence"/>
</dbReference>
<dbReference type="OrthoDB" id="9795622at2"/>
<evidence type="ECO:0000259" key="1">
    <source>
        <dbReference type="PROSITE" id="PS51704"/>
    </source>
</evidence>
<dbReference type="AlphaFoldDB" id="A0A557QT06"/>
<protein>
    <submittedName>
        <fullName evidence="2">Glycerophosphodiester phosphodiesterase</fullName>
        <ecNumber evidence="2">3.1.4.46</ecNumber>
    </submittedName>
</protein>
<organism evidence="2 3">
    <name type="scientific">Denitromonas halophila</name>
    <dbReference type="NCBI Taxonomy" id="1629404"/>
    <lineage>
        <taxon>Bacteria</taxon>
        <taxon>Pseudomonadati</taxon>
        <taxon>Pseudomonadota</taxon>
        <taxon>Betaproteobacteria</taxon>
        <taxon>Rhodocyclales</taxon>
        <taxon>Zoogloeaceae</taxon>
        <taxon>Denitromonas</taxon>
    </lineage>
</organism>
<dbReference type="EC" id="3.1.4.46" evidence="2"/>
<dbReference type="GO" id="GO:0006629">
    <property type="term" value="P:lipid metabolic process"/>
    <property type="evidence" value="ECO:0007669"/>
    <property type="project" value="InterPro"/>
</dbReference>
<reference evidence="2 3" key="1">
    <citation type="submission" date="2019-07" db="EMBL/GenBank/DDBJ databases">
        <title>The pathways for chlorine oxyanion respiration interact through the shared metabolite chlorate.</title>
        <authorList>
            <person name="Barnum T.P."/>
            <person name="Cheng Y."/>
            <person name="Hill K.A."/>
            <person name="Lucas L.N."/>
            <person name="Carlson H.K."/>
            <person name="Coates J.D."/>
        </authorList>
    </citation>
    <scope>NUCLEOTIDE SEQUENCE [LARGE SCALE GENOMIC DNA]</scope>
    <source>
        <strain evidence="2 3">SFB-3</strain>
    </source>
</reference>
<dbReference type="GO" id="GO:0008889">
    <property type="term" value="F:glycerophosphodiester phosphodiesterase activity"/>
    <property type="evidence" value="ECO:0007669"/>
    <property type="project" value="UniProtKB-EC"/>
</dbReference>
<dbReference type="RefSeq" id="WP_144309729.1">
    <property type="nucleotide sequence ID" value="NZ_VMNK01000009.1"/>
</dbReference>
<evidence type="ECO:0000313" key="3">
    <source>
        <dbReference type="Proteomes" id="UP000319502"/>
    </source>
</evidence>
<dbReference type="PROSITE" id="PS51704">
    <property type="entry name" value="GP_PDE"/>
    <property type="match status" value="1"/>
</dbReference>
<evidence type="ECO:0000313" key="2">
    <source>
        <dbReference type="EMBL" id="TVO56047.1"/>
    </source>
</evidence>
<dbReference type="EMBL" id="VMNK01000009">
    <property type="protein sequence ID" value="TVO56047.1"/>
    <property type="molecule type" value="Genomic_DNA"/>
</dbReference>
<dbReference type="PANTHER" id="PTHR46211:SF1">
    <property type="entry name" value="GLYCEROPHOSPHODIESTER PHOSPHODIESTERASE, CYTOPLASMIC"/>
    <property type="match status" value="1"/>
</dbReference>
<dbReference type="Pfam" id="PF03009">
    <property type="entry name" value="GDPD"/>
    <property type="match status" value="1"/>
</dbReference>
<dbReference type="PROSITE" id="PS50007">
    <property type="entry name" value="PIPLC_X_DOMAIN"/>
    <property type="match status" value="1"/>
</dbReference>
<dbReference type="SUPFAM" id="SSF51695">
    <property type="entry name" value="PLC-like phosphodiesterases"/>
    <property type="match status" value="1"/>
</dbReference>
<keyword evidence="2" id="KW-0378">Hydrolase</keyword>
<dbReference type="InterPro" id="IPR030395">
    <property type="entry name" value="GP_PDE_dom"/>
</dbReference>
<proteinExistence type="predicted"/>
<gene>
    <name evidence="2" type="primary">ugpQ</name>
    <name evidence="2" type="ORF">FHP91_11425</name>
</gene>
<name>A0A557QT06_9RHOO</name>